<dbReference type="AlphaFoldDB" id="D7FXI9"/>
<dbReference type="Proteomes" id="UP000002630">
    <property type="component" value="Linkage Group LG07"/>
</dbReference>
<feature type="compositionally biased region" description="Basic and acidic residues" evidence="1">
    <location>
        <begin position="259"/>
        <end position="268"/>
    </location>
</feature>
<organism evidence="2 3">
    <name type="scientific">Ectocarpus siliculosus</name>
    <name type="common">Brown alga</name>
    <name type="synonym">Conferva siliculosa</name>
    <dbReference type="NCBI Taxonomy" id="2880"/>
    <lineage>
        <taxon>Eukaryota</taxon>
        <taxon>Sar</taxon>
        <taxon>Stramenopiles</taxon>
        <taxon>Ochrophyta</taxon>
        <taxon>PX clade</taxon>
        <taxon>Phaeophyceae</taxon>
        <taxon>Ectocarpales</taxon>
        <taxon>Ectocarpaceae</taxon>
        <taxon>Ectocarpus</taxon>
    </lineage>
</organism>
<feature type="region of interest" description="Disordered" evidence="1">
    <location>
        <begin position="768"/>
        <end position="802"/>
    </location>
</feature>
<feature type="compositionally biased region" description="Gly residues" evidence="1">
    <location>
        <begin position="768"/>
        <end position="778"/>
    </location>
</feature>
<dbReference type="SUPFAM" id="SSF55781">
    <property type="entry name" value="GAF domain-like"/>
    <property type="match status" value="1"/>
</dbReference>
<dbReference type="OrthoDB" id="10486739at2759"/>
<sequence>MMVLAEEDNLVARTAACGSGGGGGGRTECFEPALLPASPDGGDIWGGPLEPSALGGLPILVLCVLGLVSVAWTAFGAATSSGREPNSNKEARVVPPSRSGERSASAPKPPAPAPAPPPPLPPPSPPSGGLTAVEPPGSAEATPPARGDDNHGIFDEGEHSAKVSSSFGRRLSRPDSTAAGCGDRARMEPGGSAGNGGVGMFFNGSTGREGGARVGVDSLGGRVGAAGRGRRPSVSGILDDDGDGDGDSSTCGENGWDPDGWREGEDSWRTSSFASSSVADASLLEDAAAAADRDGAAAAAARRAEAKATHDGVGLVAAADSKLEQRHATGTTEPRSPAGAEVAAAGKKNEGKPGGGAESLAAEREEKEKEEEERRFLATVRGLLVELEEDLDAARVLLPECNRFRKVVRCVAESAMGLIEALREATEFSRTLSSPEAFLVIMAELLMDGFEDPPAMLGYCTRRLCCVVSALPEPSSSSASRAVAARSQLCSLAKGGPAASGVGGGGSSSGSTRSSLASSTTLAAAAAAAATVAAAAAAAAAVLTPEPPPTAASPTSTATVGVTPVSVSATWAPQDRPSLLVRATAVGAGESGESDGREEGGWRAGETDGGATAAAAAATPARGVAATAEQPAAVDGGDEDGPGGRAGTSGDCAKGDLDSNPGLRSSRMGPALTSEAAGLSELIRWTPRPARQQLCLGPHHKTRTAFTRSWPSGWRRGSRRWVPFASPNPTPASERRRVRSAKTFLFSITAGRNGTYTTFVAGNGGGGGGGGGGSGGVSGASRRPAAAPAVAPRRGVSNRCRSSSSAEEDCARYRYHPTSLEEQLYAGLGALLEAAKRLVPGAREGGAAVNAVGETAVLTLKGGCALNRAASVGDTSLSTIPRRASMCQHAVCAPRLGRKSLDAGVRYEDGVLLVPDCRKLRQEIVRSTCMDPAGSVRPDYVAYVGAPIYVDGAPLGTFCVFSRRTLKDLGWTAHHTVVLRGLADAAATEMVRLCRMAELEDRQEQQRHRRRRESPAPGFRSHTSAPAARTMTSRQANGGDAVSPSRGGGSSRLSSRSAPPPDAAAELRRGGEESSLTEGSNPPAAAAAAGSSERETVTGGELSGSGDGSTSTGGGRYVPSRAPLDHRHGVLLLDGLVRAASSSPPRGGGARRSMSEEVVVGGGSSGTFRPPPVLARRHSGDSGAAGGQEAAVAAAAAMALAAAAAESPRGGGAKKRWSRALRKLRLRPRSTLTPFLPGT</sequence>
<evidence type="ECO:0000256" key="1">
    <source>
        <dbReference type="SAM" id="MobiDB-lite"/>
    </source>
</evidence>
<feature type="compositionally biased region" description="Pro residues" evidence="1">
    <location>
        <begin position="107"/>
        <end position="126"/>
    </location>
</feature>
<gene>
    <name evidence="2" type="ORF">Esi_0033_0032</name>
</gene>
<feature type="compositionally biased region" description="Low complexity" evidence="1">
    <location>
        <begin position="609"/>
        <end position="635"/>
    </location>
</feature>
<keyword evidence="3" id="KW-1185">Reference proteome</keyword>
<dbReference type="EMBL" id="FN649732">
    <property type="protein sequence ID" value="CBJ26430.1"/>
    <property type="molecule type" value="Genomic_DNA"/>
</dbReference>
<feature type="region of interest" description="Disordered" evidence="1">
    <location>
        <begin position="1000"/>
        <end position="1122"/>
    </location>
</feature>
<accession>D7FXI9</accession>
<name>D7FXI9_ECTSI</name>
<evidence type="ECO:0000313" key="2">
    <source>
        <dbReference type="EMBL" id="CBJ26430.1"/>
    </source>
</evidence>
<protein>
    <recommendedName>
        <fullName evidence="4">GAF domain-containing protein</fullName>
    </recommendedName>
</protein>
<evidence type="ECO:0000313" key="3">
    <source>
        <dbReference type="Proteomes" id="UP000002630"/>
    </source>
</evidence>
<feature type="region of interest" description="Disordered" evidence="1">
    <location>
        <begin position="78"/>
        <end position="275"/>
    </location>
</feature>
<feature type="compositionally biased region" description="Basic and acidic residues" evidence="1">
    <location>
        <begin position="146"/>
        <end position="161"/>
    </location>
</feature>
<evidence type="ECO:0008006" key="4">
    <source>
        <dbReference type="Google" id="ProtNLM"/>
    </source>
</evidence>
<feature type="compositionally biased region" description="Low complexity" evidence="1">
    <location>
        <begin position="779"/>
        <end position="797"/>
    </location>
</feature>
<reference evidence="2 3" key="1">
    <citation type="journal article" date="2010" name="Nature">
        <title>The Ectocarpus genome and the independent evolution of multicellularity in brown algae.</title>
        <authorList>
            <person name="Cock J.M."/>
            <person name="Sterck L."/>
            <person name="Rouze P."/>
            <person name="Scornet D."/>
            <person name="Allen A.E."/>
            <person name="Amoutzias G."/>
            <person name="Anthouard V."/>
            <person name="Artiguenave F."/>
            <person name="Aury J.M."/>
            <person name="Badger J.H."/>
            <person name="Beszteri B."/>
            <person name="Billiau K."/>
            <person name="Bonnet E."/>
            <person name="Bothwell J.H."/>
            <person name="Bowler C."/>
            <person name="Boyen C."/>
            <person name="Brownlee C."/>
            <person name="Carrano C.J."/>
            <person name="Charrier B."/>
            <person name="Cho G.Y."/>
            <person name="Coelho S.M."/>
            <person name="Collen J."/>
            <person name="Corre E."/>
            <person name="Da Silva C."/>
            <person name="Delage L."/>
            <person name="Delaroque N."/>
            <person name="Dittami S.M."/>
            <person name="Doulbeau S."/>
            <person name="Elias M."/>
            <person name="Farnham G."/>
            <person name="Gachon C.M."/>
            <person name="Gschloessl B."/>
            <person name="Heesch S."/>
            <person name="Jabbari K."/>
            <person name="Jubin C."/>
            <person name="Kawai H."/>
            <person name="Kimura K."/>
            <person name="Kloareg B."/>
            <person name="Kupper F.C."/>
            <person name="Lang D."/>
            <person name="Le Bail A."/>
            <person name="Leblanc C."/>
            <person name="Lerouge P."/>
            <person name="Lohr M."/>
            <person name="Lopez P.J."/>
            <person name="Martens C."/>
            <person name="Maumus F."/>
            <person name="Michel G."/>
            <person name="Miranda-Saavedra D."/>
            <person name="Morales J."/>
            <person name="Moreau H."/>
            <person name="Motomura T."/>
            <person name="Nagasato C."/>
            <person name="Napoli C.A."/>
            <person name="Nelson D.R."/>
            <person name="Nyvall-Collen P."/>
            <person name="Peters A.F."/>
            <person name="Pommier C."/>
            <person name="Potin P."/>
            <person name="Poulain J."/>
            <person name="Quesneville H."/>
            <person name="Read B."/>
            <person name="Rensing S.A."/>
            <person name="Ritter A."/>
            <person name="Rousvoal S."/>
            <person name="Samanta M."/>
            <person name="Samson G."/>
            <person name="Schroeder D.C."/>
            <person name="Segurens B."/>
            <person name="Strittmatter M."/>
            <person name="Tonon T."/>
            <person name="Tregear J.W."/>
            <person name="Valentin K."/>
            <person name="von Dassow P."/>
            <person name="Yamagishi T."/>
            <person name="Van de Peer Y."/>
            <person name="Wincker P."/>
        </authorList>
    </citation>
    <scope>NUCLEOTIDE SEQUENCE [LARGE SCALE GENOMIC DNA]</scope>
    <source>
        <strain evidence="3">Ec32 / CCAP1310/4</strain>
    </source>
</reference>
<dbReference type="EMBL" id="FN648520">
    <property type="protein sequence ID" value="CBJ26430.1"/>
    <property type="molecule type" value="Genomic_DNA"/>
</dbReference>
<feature type="compositionally biased region" description="Gly residues" evidence="1">
    <location>
        <begin position="1101"/>
        <end position="1116"/>
    </location>
</feature>
<feature type="region of interest" description="Disordered" evidence="1">
    <location>
        <begin position="586"/>
        <end position="669"/>
    </location>
</feature>
<dbReference type="InParanoid" id="D7FXI9"/>
<feature type="region of interest" description="Disordered" evidence="1">
    <location>
        <begin position="1140"/>
        <end position="1186"/>
    </location>
</feature>
<feature type="region of interest" description="Disordered" evidence="1">
    <location>
        <begin position="496"/>
        <end position="515"/>
    </location>
</feature>
<feature type="region of interest" description="Disordered" evidence="1">
    <location>
        <begin position="319"/>
        <end position="372"/>
    </location>
</feature>
<proteinExistence type="predicted"/>
<feature type="compositionally biased region" description="Basic and acidic residues" evidence="1">
    <location>
        <begin position="361"/>
        <end position="372"/>
    </location>
</feature>